<protein>
    <submittedName>
        <fullName evidence="1">Uncharacterized protein</fullName>
    </submittedName>
</protein>
<comment type="caution">
    <text evidence="1">The sequence shown here is derived from an EMBL/GenBank/DDBJ whole genome shotgun (WGS) entry which is preliminary data.</text>
</comment>
<dbReference type="EMBL" id="CM042890">
    <property type="protein sequence ID" value="KAI4312879.1"/>
    <property type="molecule type" value="Genomic_DNA"/>
</dbReference>
<evidence type="ECO:0000313" key="2">
    <source>
        <dbReference type="Proteomes" id="UP001057402"/>
    </source>
</evidence>
<accession>A0ACB9LNJ7</accession>
<gene>
    <name evidence="1" type="ORF">MLD38_037669</name>
</gene>
<name>A0ACB9LNJ7_9MYRT</name>
<keyword evidence="2" id="KW-1185">Reference proteome</keyword>
<dbReference type="Proteomes" id="UP001057402">
    <property type="component" value="Chromosome 11"/>
</dbReference>
<proteinExistence type="predicted"/>
<reference evidence="2" key="1">
    <citation type="journal article" date="2023" name="Front. Plant Sci.">
        <title>Chromosomal-level genome assembly of Melastoma candidum provides insights into trichome evolution.</title>
        <authorList>
            <person name="Zhong Y."/>
            <person name="Wu W."/>
            <person name="Sun C."/>
            <person name="Zou P."/>
            <person name="Liu Y."/>
            <person name="Dai S."/>
            <person name="Zhou R."/>
        </authorList>
    </citation>
    <scope>NUCLEOTIDE SEQUENCE [LARGE SCALE GENOMIC DNA]</scope>
</reference>
<organism evidence="1 2">
    <name type="scientific">Melastoma candidum</name>
    <dbReference type="NCBI Taxonomy" id="119954"/>
    <lineage>
        <taxon>Eukaryota</taxon>
        <taxon>Viridiplantae</taxon>
        <taxon>Streptophyta</taxon>
        <taxon>Embryophyta</taxon>
        <taxon>Tracheophyta</taxon>
        <taxon>Spermatophyta</taxon>
        <taxon>Magnoliopsida</taxon>
        <taxon>eudicotyledons</taxon>
        <taxon>Gunneridae</taxon>
        <taxon>Pentapetalae</taxon>
        <taxon>rosids</taxon>
        <taxon>malvids</taxon>
        <taxon>Myrtales</taxon>
        <taxon>Melastomataceae</taxon>
        <taxon>Melastomatoideae</taxon>
        <taxon>Melastomateae</taxon>
        <taxon>Melastoma</taxon>
    </lineage>
</organism>
<evidence type="ECO:0000313" key="1">
    <source>
        <dbReference type="EMBL" id="KAI4312879.1"/>
    </source>
</evidence>
<sequence>MASSADHAANQHPAPIISAPPTPAEEPLVCINISSRIIAVAVSFSGSRLLLAVATRRQSQLQYLPPRTVNTSGSNSVPVPACFRGGKSQHQDHEVLPSDHREEQNRWFSTHLMKRIQKGPVRGISLKLQKEEREHHMDFVPDVSRFLRRSGEPISSRCPRIQR</sequence>